<gene>
    <name evidence="2" type="ORF">CHILSU_LOCUS7491</name>
</gene>
<keyword evidence="1" id="KW-1133">Transmembrane helix</keyword>
<keyword evidence="3" id="KW-1185">Reference proteome</keyword>
<organism evidence="2 3">
    <name type="scientific">Chilo suppressalis</name>
    <name type="common">Asiatic rice borer moth</name>
    <dbReference type="NCBI Taxonomy" id="168631"/>
    <lineage>
        <taxon>Eukaryota</taxon>
        <taxon>Metazoa</taxon>
        <taxon>Ecdysozoa</taxon>
        <taxon>Arthropoda</taxon>
        <taxon>Hexapoda</taxon>
        <taxon>Insecta</taxon>
        <taxon>Pterygota</taxon>
        <taxon>Neoptera</taxon>
        <taxon>Endopterygota</taxon>
        <taxon>Lepidoptera</taxon>
        <taxon>Glossata</taxon>
        <taxon>Ditrysia</taxon>
        <taxon>Pyraloidea</taxon>
        <taxon>Crambidae</taxon>
        <taxon>Crambinae</taxon>
        <taxon>Chilo</taxon>
    </lineage>
</organism>
<feature type="transmembrane region" description="Helical" evidence="1">
    <location>
        <begin position="56"/>
        <end position="77"/>
    </location>
</feature>
<dbReference type="Proteomes" id="UP001153292">
    <property type="component" value="Chromosome 27"/>
</dbReference>
<reference evidence="2" key="1">
    <citation type="submission" date="2021-12" db="EMBL/GenBank/DDBJ databases">
        <authorList>
            <person name="King R."/>
        </authorList>
    </citation>
    <scope>NUCLEOTIDE SEQUENCE</scope>
</reference>
<evidence type="ECO:0000313" key="3">
    <source>
        <dbReference type="Proteomes" id="UP001153292"/>
    </source>
</evidence>
<feature type="transmembrane region" description="Helical" evidence="1">
    <location>
        <begin position="83"/>
        <end position="108"/>
    </location>
</feature>
<keyword evidence="1" id="KW-0812">Transmembrane</keyword>
<sequence>MLTFCHWVIRCLLCYETFHYQIYQFTKSARNLFVSFRNCIFHLSFYINISSWRTSYYCSILFSADMYTILSLGFKITAVFDNFVSTFVVNIICTSFIIFSIFIFNVSLSHLQ</sequence>
<accession>A0ABN8BBD8</accession>
<keyword evidence="1" id="KW-0472">Membrane</keyword>
<evidence type="ECO:0000256" key="1">
    <source>
        <dbReference type="SAM" id="Phobius"/>
    </source>
</evidence>
<name>A0ABN8BBD8_CHISP</name>
<evidence type="ECO:0000313" key="2">
    <source>
        <dbReference type="EMBL" id="CAH0404175.1"/>
    </source>
</evidence>
<dbReference type="EMBL" id="OU963920">
    <property type="protein sequence ID" value="CAH0404175.1"/>
    <property type="molecule type" value="Genomic_DNA"/>
</dbReference>
<proteinExistence type="predicted"/>
<protein>
    <submittedName>
        <fullName evidence="2">Uncharacterized protein</fullName>
    </submittedName>
</protein>